<sequence>MPEVWPVAAALAPEERDPPADEALDRDAQAGSTTRSSRRPARSTTPRWSASRLGLDHFRRAMRSSEIEAAVAADDAEATRLKLGGTPTMFVNGRRIIGAQPAEAIRVVIDEALTAR</sequence>
<proteinExistence type="predicted"/>
<dbReference type="Gene3D" id="3.40.30.10">
    <property type="entry name" value="Glutaredoxin"/>
    <property type="match status" value="1"/>
</dbReference>
<name>A0A2L0EHW9_SORCE</name>
<dbReference type="GO" id="GO:0016491">
    <property type="term" value="F:oxidoreductase activity"/>
    <property type="evidence" value="ECO:0007669"/>
    <property type="project" value="InterPro"/>
</dbReference>
<reference evidence="3 4" key="1">
    <citation type="submission" date="2015-09" db="EMBL/GenBank/DDBJ databases">
        <title>Sorangium comparison.</title>
        <authorList>
            <person name="Zaburannyi N."/>
            <person name="Bunk B."/>
            <person name="Overmann J."/>
            <person name="Mueller R."/>
        </authorList>
    </citation>
    <scope>NUCLEOTIDE SEQUENCE [LARGE SCALE GENOMIC DNA]</scope>
    <source>
        <strain evidence="3 4">So ce26</strain>
    </source>
</reference>
<protein>
    <recommendedName>
        <fullName evidence="2">DSBA-like thioredoxin domain-containing protein</fullName>
    </recommendedName>
</protein>
<feature type="compositionally biased region" description="Basic and acidic residues" evidence="1">
    <location>
        <begin position="13"/>
        <end position="28"/>
    </location>
</feature>
<dbReference type="Proteomes" id="UP000238348">
    <property type="component" value="Chromosome"/>
</dbReference>
<dbReference type="RefSeq" id="WP_104976935.1">
    <property type="nucleotide sequence ID" value="NZ_CP012673.1"/>
</dbReference>
<dbReference type="OrthoDB" id="9784686at2"/>
<feature type="domain" description="DSBA-like thioredoxin" evidence="2">
    <location>
        <begin position="47"/>
        <end position="106"/>
    </location>
</feature>
<evidence type="ECO:0000313" key="4">
    <source>
        <dbReference type="Proteomes" id="UP000238348"/>
    </source>
</evidence>
<gene>
    <name evidence="3" type="ORF">SOCE26_002700</name>
</gene>
<evidence type="ECO:0000256" key="1">
    <source>
        <dbReference type="SAM" id="MobiDB-lite"/>
    </source>
</evidence>
<dbReference type="SUPFAM" id="SSF52833">
    <property type="entry name" value="Thioredoxin-like"/>
    <property type="match status" value="1"/>
</dbReference>
<dbReference type="Pfam" id="PF01323">
    <property type="entry name" value="DSBA"/>
    <property type="match status" value="1"/>
</dbReference>
<dbReference type="AlphaFoldDB" id="A0A2L0EHW9"/>
<feature type="region of interest" description="Disordered" evidence="1">
    <location>
        <begin position="1"/>
        <end position="50"/>
    </location>
</feature>
<evidence type="ECO:0000259" key="2">
    <source>
        <dbReference type="Pfam" id="PF01323"/>
    </source>
</evidence>
<dbReference type="InterPro" id="IPR036249">
    <property type="entry name" value="Thioredoxin-like_sf"/>
</dbReference>
<dbReference type="InterPro" id="IPR001853">
    <property type="entry name" value="DSBA-like_thioredoxin_dom"/>
</dbReference>
<accession>A0A2L0EHW9</accession>
<organism evidence="3 4">
    <name type="scientific">Sorangium cellulosum</name>
    <name type="common">Polyangium cellulosum</name>
    <dbReference type="NCBI Taxonomy" id="56"/>
    <lineage>
        <taxon>Bacteria</taxon>
        <taxon>Pseudomonadati</taxon>
        <taxon>Myxococcota</taxon>
        <taxon>Polyangia</taxon>
        <taxon>Polyangiales</taxon>
        <taxon>Polyangiaceae</taxon>
        <taxon>Sorangium</taxon>
    </lineage>
</organism>
<evidence type="ECO:0000313" key="3">
    <source>
        <dbReference type="EMBL" id="AUX38889.1"/>
    </source>
</evidence>
<dbReference type="EMBL" id="CP012673">
    <property type="protein sequence ID" value="AUX38889.1"/>
    <property type="molecule type" value="Genomic_DNA"/>
</dbReference>